<dbReference type="HOGENOM" id="CLU_015883_4_0_1"/>
<reference evidence="2" key="3">
    <citation type="submission" date="2025-09" db="UniProtKB">
        <authorList>
            <consortium name="Ensembl"/>
        </authorList>
    </citation>
    <scope>IDENTIFICATION</scope>
</reference>
<dbReference type="GeneTree" id="ENSGT00940000154633"/>
<dbReference type="EMBL" id="AAPE02063398">
    <property type="status" value="NOT_ANNOTATED_CDS"/>
    <property type="molecule type" value="Genomic_DNA"/>
</dbReference>
<dbReference type="SUPFAM" id="SSF48350">
    <property type="entry name" value="GTPase activation domain, GAP"/>
    <property type="match status" value="1"/>
</dbReference>
<proteinExistence type="predicted"/>
<name>G1QC45_MYOLU</name>
<dbReference type="InParanoid" id="G1QC45"/>
<reference evidence="2 3" key="1">
    <citation type="journal article" date="2011" name="Nature">
        <title>A high-resolution map of human evolutionary constraint using 29 mammals.</title>
        <authorList>
            <person name="Lindblad-Toh K."/>
            <person name="Garber M."/>
            <person name="Zuk O."/>
            <person name="Lin M.F."/>
            <person name="Parker B.J."/>
            <person name="Washietl S."/>
            <person name="Kheradpour P."/>
            <person name="Ernst J."/>
            <person name="Jordan G."/>
            <person name="Mauceli E."/>
            <person name="Ward L.D."/>
            <person name="Lowe C.B."/>
            <person name="Holloway A.K."/>
            <person name="Clamp M."/>
            <person name="Gnerre S."/>
            <person name="Alfoldi J."/>
            <person name="Beal K."/>
            <person name="Chang J."/>
            <person name="Clawson H."/>
            <person name="Cuff J."/>
            <person name="Di Palma F."/>
            <person name="Fitzgerald S."/>
            <person name="Flicek P."/>
            <person name="Guttman M."/>
            <person name="Hubisz M.J."/>
            <person name="Jaffe D.B."/>
            <person name="Jungreis I."/>
            <person name="Kent W.J."/>
            <person name="Kostka D."/>
            <person name="Lara M."/>
            <person name="Martins A.L."/>
            <person name="Massingham T."/>
            <person name="Moltke I."/>
            <person name="Raney B.J."/>
            <person name="Rasmussen M.D."/>
            <person name="Robinson J."/>
            <person name="Stark A."/>
            <person name="Vilella A.J."/>
            <person name="Wen J."/>
            <person name="Xie X."/>
            <person name="Zody M.C."/>
            <person name="Baldwin J."/>
            <person name="Bloom T."/>
            <person name="Chin C.W."/>
            <person name="Heiman D."/>
            <person name="Nicol R."/>
            <person name="Nusbaum C."/>
            <person name="Young S."/>
            <person name="Wilkinson J."/>
            <person name="Worley K.C."/>
            <person name="Kovar C.L."/>
            <person name="Muzny D.M."/>
            <person name="Gibbs R.A."/>
            <person name="Cree A."/>
            <person name="Dihn H.H."/>
            <person name="Fowler G."/>
            <person name="Jhangiani S."/>
            <person name="Joshi V."/>
            <person name="Lee S."/>
            <person name="Lewis L.R."/>
            <person name="Nazareth L.V."/>
            <person name="Okwuonu G."/>
            <person name="Santibanez J."/>
            <person name="Warren W.C."/>
            <person name="Mardis E.R."/>
            <person name="Weinstock G.M."/>
            <person name="Wilson R.K."/>
            <person name="Delehaunty K."/>
            <person name="Dooling D."/>
            <person name="Fronik C."/>
            <person name="Fulton L."/>
            <person name="Fulton B."/>
            <person name="Graves T."/>
            <person name="Minx P."/>
            <person name="Sodergren E."/>
            <person name="Birney E."/>
            <person name="Margulies E.H."/>
            <person name="Herrero J."/>
            <person name="Green E.D."/>
            <person name="Haussler D."/>
            <person name="Siepel A."/>
            <person name="Goldman N."/>
            <person name="Pollard K.S."/>
            <person name="Pedersen J.S."/>
            <person name="Lander E.S."/>
            <person name="Kellis M."/>
        </authorList>
    </citation>
    <scope>NUCLEOTIDE SEQUENCE [LARGE SCALE GENOMIC DNA]</scope>
</reference>
<dbReference type="OMA" id="MDPHSHL"/>
<organism evidence="2 3">
    <name type="scientific">Myotis lucifugus</name>
    <name type="common">Little brown bat</name>
    <dbReference type="NCBI Taxonomy" id="59463"/>
    <lineage>
        <taxon>Eukaryota</taxon>
        <taxon>Metazoa</taxon>
        <taxon>Chordata</taxon>
        <taxon>Craniata</taxon>
        <taxon>Vertebrata</taxon>
        <taxon>Euteleostomi</taxon>
        <taxon>Mammalia</taxon>
        <taxon>Eutheria</taxon>
        <taxon>Laurasiatheria</taxon>
        <taxon>Chiroptera</taxon>
        <taxon>Yangochiroptera</taxon>
        <taxon>Vespertilionidae</taxon>
        <taxon>Myotis</taxon>
    </lineage>
</organism>
<dbReference type="Proteomes" id="UP000001074">
    <property type="component" value="Unassembled WGS sequence"/>
</dbReference>
<accession>G1QC45</accession>
<dbReference type="PANTHER" id="PTHR23179">
    <property type="entry name" value="T-CELL ACTIVATION RHO GTPASE ACTIVATING PROTEIN-RELATED"/>
    <property type="match status" value="1"/>
</dbReference>
<dbReference type="GO" id="GO:0005096">
    <property type="term" value="F:GTPase activator activity"/>
    <property type="evidence" value="ECO:0007669"/>
    <property type="project" value="TreeGrafter"/>
</dbReference>
<sequence>MLFFINQKGLPTEGIFRKSADLDSCRVLKDKLNSGRKVKLDSEYVLVAACVLKDFLRNIPGSIFSPDVYEEWLSVMDEENEEEKITASQRLLELLPRANIVLLRHLFGLLHSIQQHSFTNHMTAGNLGVCLTPSILCLPIPCTSDLRKDLRKKFDLAQFLIQNGLKIFRKDITSLCVQSPMTGENS</sequence>
<evidence type="ECO:0000313" key="3">
    <source>
        <dbReference type="Proteomes" id="UP000001074"/>
    </source>
</evidence>
<evidence type="ECO:0000313" key="2">
    <source>
        <dbReference type="Ensembl" id="ENSMLUP00000021278.1"/>
    </source>
</evidence>
<dbReference type="GO" id="GO:0007165">
    <property type="term" value="P:signal transduction"/>
    <property type="evidence" value="ECO:0007669"/>
    <property type="project" value="InterPro"/>
</dbReference>
<protein>
    <recommendedName>
        <fullName evidence="1">Rho-GAP domain-containing protein</fullName>
    </recommendedName>
</protein>
<feature type="domain" description="Rho-GAP" evidence="1">
    <location>
        <begin position="1"/>
        <end position="168"/>
    </location>
</feature>
<dbReference type="InterPro" id="IPR008936">
    <property type="entry name" value="Rho_GTPase_activation_prot"/>
</dbReference>
<dbReference type="Ensembl" id="ENSMLUT00000030551.1">
    <property type="protein sequence ID" value="ENSMLUP00000021278.1"/>
    <property type="gene ID" value="ENSMLUG00000027706.1"/>
</dbReference>
<dbReference type="PANTHER" id="PTHR23179:SF37">
    <property type="entry name" value="1700006A11RIK PROTEIN"/>
    <property type="match status" value="1"/>
</dbReference>
<evidence type="ECO:0000259" key="1">
    <source>
        <dbReference type="PROSITE" id="PS50238"/>
    </source>
</evidence>
<reference evidence="2" key="2">
    <citation type="submission" date="2025-08" db="UniProtKB">
        <authorList>
            <consortium name="Ensembl"/>
        </authorList>
    </citation>
    <scope>IDENTIFICATION</scope>
</reference>
<dbReference type="eggNOG" id="KOG4724">
    <property type="taxonomic scope" value="Eukaryota"/>
</dbReference>
<dbReference type="Gene3D" id="1.10.555.10">
    <property type="entry name" value="Rho GTPase activation protein"/>
    <property type="match status" value="1"/>
</dbReference>
<dbReference type="Pfam" id="PF00620">
    <property type="entry name" value="RhoGAP"/>
    <property type="match status" value="1"/>
</dbReference>
<keyword evidence="3" id="KW-1185">Reference proteome</keyword>
<dbReference type="STRING" id="59463.ENSMLUP00000021278"/>
<dbReference type="SMART" id="SM00324">
    <property type="entry name" value="RhoGAP"/>
    <property type="match status" value="1"/>
</dbReference>
<dbReference type="PROSITE" id="PS50238">
    <property type="entry name" value="RHOGAP"/>
    <property type="match status" value="1"/>
</dbReference>
<dbReference type="InterPro" id="IPR000198">
    <property type="entry name" value="RhoGAP_dom"/>
</dbReference>
<dbReference type="AlphaFoldDB" id="G1QC45"/>